<name>T0BU75_ALIAG</name>
<accession>T0BU75</accession>
<dbReference type="STRING" id="1356854.N007_05085"/>
<gene>
    <name evidence="1" type="ORF">K1I37_15345</name>
</gene>
<dbReference type="EMBL" id="CP080467">
    <property type="protein sequence ID" value="UNO48047.1"/>
    <property type="molecule type" value="Genomic_DNA"/>
</dbReference>
<protein>
    <submittedName>
        <fullName evidence="1">Uncharacterized protein</fullName>
    </submittedName>
</protein>
<dbReference type="AlphaFoldDB" id="T0BU75"/>
<sequence length="152" mass="16992">MVKLNLQRFAKDRVLGSSATIALYNTSTGGYVTFAECDSFTATRKSSQKQYQPLGQVGQRTQDIYEGWTLSFGGAIVDHSYDDIVYQIDQSALSGAANMRFRVTETIEYYDGSIETWVYPDTVLYGFEKDISAANSEITWKFTGDAQTRVQG</sequence>
<evidence type="ECO:0000313" key="2">
    <source>
        <dbReference type="Proteomes" id="UP000829401"/>
    </source>
</evidence>
<evidence type="ECO:0000313" key="1">
    <source>
        <dbReference type="EMBL" id="UNO48047.1"/>
    </source>
</evidence>
<accession>A0A9E6ZFI0</accession>
<dbReference type="KEGG" id="aaco:K1I37_15345"/>
<dbReference type="OrthoDB" id="9810648at2"/>
<dbReference type="RefSeq" id="WP_021296062.1">
    <property type="nucleotide sequence ID" value="NZ_AURB01000124.1"/>
</dbReference>
<dbReference type="eggNOG" id="ENOG50345C0">
    <property type="taxonomic scope" value="Bacteria"/>
</dbReference>
<reference evidence="2" key="1">
    <citation type="journal article" date="2022" name="G3 (Bethesda)">
        <title>Unveiling the complete genome sequence of Alicyclobacillus acidoterrestris DSM 3922T, a taint-producing strain.</title>
        <authorList>
            <person name="Leonardo I.C."/>
            <person name="Barreto Crespo M.T."/>
            <person name="Gaspar F.B."/>
        </authorList>
    </citation>
    <scope>NUCLEOTIDE SEQUENCE [LARGE SCALE GENOMIC DNA]</scope>
    <source>
        <strain evidence="2">DSM 3922</strain>
    </source>
</reference>
<dbReference type="Proteomes" id="UP000829401">
    <property type="component" value="Chromosome"/>
</dbReference>
<organism evidence="1 2">
    <name type="scientific">Alicyclobacillus acidoterrestris (strain ATCC 49025 / DSM 3922 / CIP 106132 / NCIMB 13137 / GD3B)</name>
    <dbReference type="NCBI Taxonomy" id="1356854"/>
    <lineage>
        <taxon>Bacteria</taxon>
        <taxon>Bacillati</taxon>
        <taxon>Bacillota</taxon>
        <taxon>Bacilli</taxon>
        <taxon>Bacillales</taxon>
        <taxon>Alicyclobacillaceae</taxon>
        <taxon>Alicyclobacillus</taxon>
    </lineage>
</organism>
<proteinExistence type="predicted"/>
<keyword evidence="2" id="KW-1185">Reference proteome</keyword>